<evidence type="ECO:0000256" key="2">
    <source>
        <dbReference type="ARBA" id="ARBA00022448"/>
    </source>
</evidence>
<comment type="caution">
    <text evidence="13">The sequence shown here is derived from an EMBL/GenBank/DDBJ whole genome shotgun (WGS) entry which is preliminary data.</text>
</comment>
<keyword evidence="6 12" id="KW-0812">Transmembrane</keyword>
<feature type="transmembrane region" description="Helical" evidence="12">
    <location>
        <begin position="373"/>
        <end position="392"/>
    </location>
</feature>
<evidence type="ECO:0000256" key="10">
    <source>
        <dbReference type="ARBA" id="ARBA00035686"/>
    </source>
</evidence>
<evidence type="ECO:0000256" key="11">
    <source>
        <dbReference type="SAM" id="MobiDB-lite"/>
    </source>
</evidence>
<keyword evidence="8 12" id="KW-0472">Membrane</keyword>
<dbReference type="RefSeq" id="WP_023979186.1">
    <property type="nucleotide sequence ID" value="NZ_CBLX010000007.1"/>
</dbReference>
<dbReference type="PANTHER" id="PTHR32196">
    <property type="entry name" value="ABC TRANSPORTER PERMEASE PROTEIN YPHD-RELATED-RELATED"/>
    <property type="match status" value="1"/>
</dbReference>
<accession>A0A060QIH1</accession>
<keyword evidence="5" id="KW-0762">Sugar transport</keyword>
<dbReference type="PANTHER" id="PTHR32196:SF32">
    <property type="entry name" value="XYLOSE TRANSPORT SYSTEM PERMEASE PROTEIN XYLH"/>
    <property type="match status" value="1"/>
</dbReference>
<comment type="function">
    <text evidence="9">Part of the binding-protein-dependent transport system for D-xylose. Probably responsible for the translocation of the substrate across the membrane.</text>
</comment>
<dbReference type="GO" id="GO:0022857">
    <property type="term" value="F:transmembrane transporter activity"/>
    <property type="evidence" value="ECO:0007669"/>
    <property type="project" value="InterPro"/>
</dbReference>
<evidence type="ECO:0000256" key="7">
    <source>
        <dbReference type="ARBA" id="ARBA00022989"/>
    </source>
</evidence>
<evidence type="ECO:0000256" key="9">
    <source>
        <dbReference type="ARBA" id="ARBA00035611"/>
    </source>
</evidence>
<feature type="transmembrane region" description="Helical" evidence="12">
    <location>
        <begin position="73"/>
        <end position="94"/>
    </location>
</feature>
<evidence type="ECO:0000256" key="4">
    <source>
        <dbReference type="ARBA" id="ARBA00022519"/>
    </source>
</evidence>
<name>A0A060QIH1_9PROT</name>
<feature type="region of interest" description="Disordered" evidence="11">
    <location>
        <begin position="1"/>
        <end position="28"/>
    </location>
</feature>
<keyword evidence="2" id="KW-0813">Transport</keyword>
<feature type="transmembrane region" description="Helical" evidence="12">
    <location>
        <begin position="345"/>
        <end position="366"/>
    </location>
</feature>
<evidence type="ECO:0000256" key="6">
    <source>
        <dbReference type="ARBA" id="ARBA00022692"/>
    </source>
</evidence>
<evidence type="ECO:0000256" key="12">
    <source>
        <dbReference type="SAM" id="Phobius"/>
    </source>
</evidence>
<feature type="transmembrane region" description="Helical" evidence="12">
    <location>
        <begin position="125"/>
        <end position="148"/>
    </location>
</feature>
<protein>
    <recommendedName>
        <fullName evidence="10">Xylose transport system permease protein XylH</fullName>
    </recommendedName>
</protein>
<keyword evidence="3" id="KW-1003">Cell membrane</keyword>
<dbReference type="NCBIfam" id="NF040906">
    <property type="entry name" value="GguB"/>
    <property type="match status" value="1"/>
</dbReference>
<dbReference type="GO" id="GO:0005886">
    <property type="term" value="C:plasma membrane"/>
    <property type="evidence" value="ECO:0007669"/>
    <property type="project" value="UniProtKB-SubCell"/>
</dbReference>
<evidence type="ECO:0000256" key="5">
    <source>
        <dbReference type="ARBA" id="ARBA00022597"/>
    </source>
</evidence>
<feature type="transmembrane region" description="Helical" evidence="12">
    <location>
        <begin position="313"/>
        <end position="333"/>
    </location>
</feature>
<feature type="compositionally biased region" description="Gly residues" evidence="11">
    <location>
        <begin position="19"/>
        <end position="28"/>
    </location>
</feature>
<dbReference type="Pfam" id="PF02653">
    <property type="entry name" value="BPD_transp_2"/>
    <property type="match status" value="1"/>
</dbReference>
<feature type="transmembrane region" description="Helical" evidence="12">
    <location>
        <begin position="155"/>
        <end position="175"/>
    </location>
</feature>
<evidence type="ECO:0000256" key="3">
    <source>
        <dbReference type="ARBA" id="ARBA00022475"/>
    </source>
</evidence>
<keyword evidence="7 12" id="KW-1133">Transmembrane helix</keyword>
<dbReference type="AlphaFoldDB" id="A0A060QIH1"/>
<dbReference type="eggNOG" id="COG4214">
    <property type="taxonomic scope" value="Bacteria"/>
</dbReference>
<evidence type="ECO:0000256" key="1">
    <source>
        <dbReference type="ARBA" id="ARBA00004651"/>
    </source>
</evidence>
<dbReference type="EMBL" id="CBLX010000007">
    <property type="protein sequence ID" value="CDG39041.1"/>
    <property type="molecule type" value="Genomic_DNA"/>
</dbReference>
<dbReference type="Proteomes" id="UP000027583">
    <property type="component" value="Unassembled WGS sequence"/>
</dbReference>
<evidence type="ECO:0000256" key="8">
    <source>
        <dbReference type="ARBA" id="ARBA00023136"/>
    </source>
</evidence>
<reference evidence="13 14" key="1">
    <citation type="journal article" date="2014" name="Genome Biol. Evol.">
        <title>Acetic acid bacteria genomes reveal functional traits for adaptation to life in insect guts.</title>
        <authorList>
            <person name="Chouaia B."/>
            <person name="Gaiarsa S."/>
            <person name="Crotti E."/>
            <person name="Comandatore F."/>
            <person name="Degli Esposti M."/>
            <person name="Ricci I."/>
            <person name="Alma A."/>
            <person name="Favia G."/>
            <person name="Bandi C."/>
            <person name="Daffonchio D."/>
        </authorList>
    </citation>
    <scope>NUCLEOTIDE SEQUENCE [LARGE SCALE GENOMIC DNA]</scope>
    <source>
        <strain evidence="13 14">SF2.1</strain>
    </source>
</reference>
<sequence>MSEHILLPGNPLSPAGDTGPTGGAPGGHKLGNSAMGRFIRNNLREYGMFISLVAIGLFFEIVTNGTLLRPLNLTNLVLQNSYIVIMALGMLLVIISGHIDLSVGSVAGFTGAVAAVLMVQWHCNVVVTTLTCLATGALIGAAQGYWIAYFKIPSFIVTLAGMLVFKGLALALLGGQSLGPFSTVFQKLSSGFIPEFLPKIGPYNPTSLVLGVIVAAAMVFGSLRARTRYQRNDIDVEPMPLFIGKNIAVFGIIVYLATLISSYRGLPNVLIIMAMLIALYSFMTSRTTLGRQIYAVGGNVRAAALSGIRTERLTFLTFVNMGVLAALGGLIFAARLNTATPKAGLGFELDVIAACFIGGASAYGGVGRVGGAVIGAMIMGLMNNGMSILGIGIDYQQVLKGLVLLGAVCVDVYNQRRA</sequence>
<feature type="transmembrane region" description="Helical" evidence="12">
    <location>
        <begin position="203"/>
        <end position="221"/>
    </location>
</feature>
<gene>
    <name evidence="13" type="ORF">ASAP_0996</name>
</gene>
<reference evidence="13 14" key="2">
    <citation type="journal article" date="2014" name="PLoS ONE">
        <title>Evolution of mitochondria reconstructed from the energy metabolism of living bacteria.</title>
        <authorList>
            <person name="Degli Esposti M."/>
            <person name="Chouaia B."/>
            <person name="Comandatore F."/>
            <person name="Crotti E."/>
            <person name="Sassera D."/>
            <person name="Lievens P.M."/>
            <person name="Daffonchio D."/>
            <person name="Bandi C."/>
        </authorList>
    </citation>
    <scope>NUCLEOTIDE SEQUENCE [LARGE SCALE GENOMIC DNA]</scope>
    <source>
        <strain evidence="13 14">SF2.1</strain>
    </source>
</reference>
<proteinExistence type="predicted"/>
<evidence type="ECO:0000313" key="14">
    <source>
        <dbReference type="Proteomes" id="UP000027583"/>
    </source>
</evidence>
<organism evidence="13 14">
    <name type="scientific">Asaia bogorensis</name>
    <dbReference type="NCBI Taxonomy" id="91915"/>
    <lineage>
        <taxon>Bacteria</taxon>
        <taxon>Pseudomonadati</taxon>
        <taxon>Pseudomonadota</taxon>
        <taxon>Alphaproteobacteria</taxon>
        <taxon>Acetobacterales</taxon>
        <taxon>Acetobacteraceae</taxon>
        <taxon>Asaia</taxon>
    </lineage>
</organism>
<dbReference type="InterPro" id="IPR001851">
    <property type="entry name" value="ABC_transp_permease"/>
</dbReference>
<feature type="transmembrane region" description="Helical" evidence="12">
    <location>
        <begin position="266"/>
        <end position="283"/>
    </location>
</feature>
<dbReference type="CDD" id="cd06579">
    <property type="entry name" value="TM_PBP1_transp_AraH_like"/>
    <property type="match status" value="1"/>
</dbReference>
<feature type="transmembrane region" description="Helical" evidence="12">
    <location>
        <begin position="46"/>
        <end position="67"/>
    </location>
</feature>
<evidence type="ECO:0000313" key="13">
    <source>
        <dbReference type="EMBL" id="CDG39041.1"/>
    </source>
</evidence>
<feature type="transmembrane region" description="Helical" evidence="12">
    <location>
        <begin position="242"/>
        <end position="260"/>
    </location>
</feature>
<comment type="subcellular location">
    <subcellularLocation>
        <location evidence="1">Cell membrane</location>
        <topology evidence="1">Multi-pass membrane protein</topology>
    </subcellularLocation>
</comment>
<keyword evidence="4" id="KW-0997">Cell inner membrane</keyword>